<keyword evidence="2" id="KW-1185">Reference proteome</keyword>
<gene>
    <name evidence="1" type="ORF">T11_6764</name>
</gene>
<sequence length="43" mass="4939">MNVIDVEKLQNYNEPGRTWHDSVIVEILAKLPQIPSSKSRGFK</sequence>
<dbReference type="Proteomes" id="UP000055024">
    <property type="component" value="Unassembled WGS sequence"/>
</dbReference>
<organism evidence="1 2">
    <name type="scientific">Trichinella zimbabwensis</name>
    <dbReference type="NCBI Taxonomy" id="268475"/>
    <lineage>
        <taxon>Eukaryota</taxon>
        <taxon>Metazoa</taxon>
        <taxon>Ecdysozoa</taxon>
        <taxon>Nematoda</taxon>
        <taxon>Enoplea</taxon>
        <taxon>Dorylaimia</taxon>
        <taxon>Trichinellida</taxon>
        <taxon>Trichinellidae</taxon>
        <taxon>Trichinella</taxon>
    </lineage>
</organism>
<proteinExistence type="predicted"/>
<protein>
    <submittedName>
        <fullName evidence="1">Uncharacterized protein</fullName>
    </submittedName>
</protein>
<name>A0A0V1GRP2_9BILA</name>
<comment type="caution">
    <text evidence="1">The sequence shown here is derived from an EMBL/GenBank/DDBJ whole genome shotgun (WGS) entry which is preliminary data.</text>
</comment>
<dbReference type="AlphaFoldDB" id="A0A0V1GRP2"/>
<evidence type="ECO:0000313" key="1">
    <source>
        <dbReference type="EMBL" id="KRZ01006.1"/>
    </source>
</evidence>
<accession>A0A0V1GRP2</accession>
<evidence type="ECO:0000313" key="2">
    <source>
        <dbReference type="Proteomes" id="UP000055024"/>
    </source>
</evidence>
<dbReference type="EMBL" id="JYDP01000353">
    <property type="protein sequence ID" value="KRZ01006.1"/>
    <property type="molecule type" value="Genomic_DNA"/>
</dbReference>
<reference evidence="1 2" key="1">
    <citation type="submission" date="2015-01" db="EMBL/GenBank/DDBJ databases">
        <title>Evolution of Trichinella species and genotypes.</title>
        <authorList>
            <person name="Korhonen P.K."/>
            <person name="Edoardo P."/>
            <person name="Giuseppe L.R."/>
            <person name="Gasser R.B."/>
        </authorList>
    </citation>
    <scope>NUCLEOTIDE SEQUENCE [LARGE SCALE GENOMIC DNA]</scope>
    <source>
        <strain evidence="1">ISS1029</strain>
    </source>
</reference>